<name>A0A0F9H4W7_9ZZZZ</name>
<comment type="caution">
    <text evidence="2">The sequence shown here is derived from an EMBL/GenBank/DDBJ whole genome shotgun (WGS) entry which is preliminary data.</text>
</comment>
<dbReference type="AlphaFoldDB" id="A0A0F9H4W7"/>
<proteinExistence type="predicted"/>
<dbReference type="EMBL" id="LAZR01016076">
    <property type="protein sequence ID" value="KKM06090.1"/>
    <property type="molecule type" value="Genomic_DNA"/>
</dbReference>
<gene>
    <name evidence="2" type="ORF">LCGC14_1747600</name>
</gene>
<reference evidence="2" key="1">
    <citation type="journal article" date="2015" name="Nature">
        <title>Complex archaea that bridge the gap between prokaryotes and eukaryotes.</title>
        <authorList>
            <person name="Spang A."/>
            <person name="Saw J.H."/>
            <person name="Jorgensen S.L."/>
            <person name="Zaremba-Niedzwiedzka K."/>
            <person name="Martijn J."/>
            <person name="Lind A.E."/>
            <person name="van Eijk R."/>
            <person name="Schleper C."/>
            <person name="Guy L."/>
            <person name="Ettema T.J."/>
        </authorList>
    </citation>
    <scope>NUCLEOTIDE SEQUENCE</scope>
</reference>
<evidence type="ECO:0000256" key="1">
    <source>
        <dbReference type="SAM" id="MobiDB-lite"/>
    </source>
</evidence>
<protein>
    <submittedName>
        <fullName evidence="2">Uncharacterized protein</fullName>
    </submittedName>
</protein>
<feature type="non-terminal residue" evidence="2">
    <location>
        <position position="1"/>
    </location>
</feature>
<accession>A0A0F9H4W7</accession>
<sequence>TASAAQRHADQLAKEKDSPPGVLDMDLCPDCGMQPGGHGMCVTCCEGWDEYRTR</sequence>
<feature type="region of interest" description="Disordered" evidence="1">
    <location>
        <begin position="1"/>
        <end position="21"/>
    </location>
</feature>
<evidence type="ECO:0000313" key="2">
    <source>
        <dbReference type="EMBL" id="KKM06090.1"/>
    </source>
</evidence>
<feature type="compositionally biased region" description="Basic and acidic residues" evidence="1">
    <location>
        <begin position="7"/>
        <end position="18"/>
    </location>
</feature>
<organism evidence="2">
    <name type="scientific">marine sediment metagenome</name>
    <dbReference type="NCBI Taxonomy" id="412755"/>
    <lineage>
        <taxon>unclassified sequences</taxon>
        <taxon>metagenomes</taxon>
        <taxon>ecological metagenomes</taxon>
    </lineage>
</organism>